<evidence type="ECO:0000313" key="2">
    <source>
        <dbReference type="Proteomes" id="UP000830781"/>
    </source>
</evidence>
<reference evidence="2" key="1">
    <citation type="journal article" date="2022" name="Microorganisms">
        <title>Beyond the ABCs#Discovery of Three New Plasmid Types in Rhodobacterales (RepQ, RepY, RepW).</title>
        <authorList>
            <person name="Freese H.M."/>
            <person name="Ringel V."/>
            <person name="Overmann J."/>
            <person name="Petersen J."/>
        </authorList>
    </citation>
    <scope>NUCLEOTIDE SEQUENCE [LARGE SCALE GENOMIC DNA]</scope>
    <source>
        <strain evidence="2">DSM 110277</strain>
    </source>
</reference>
<evidence type="ECO:0000313" key="1">
    <source>
        <dbReference type="EMBL" id="UOA24077.1"/>
    </source>
</evidence>
<accession>A0AAX3AD37</accession>
<name>A0AAX3AD37_9RHOB</name>
<gene>
    <name evidence="1" type="ORF">DSM110277_02513</name>
</gene>
<sequence length="179" mass="19308">MLHQFPSSVTAGLSIKAEVHVDAYPAPEWTLTAIIRGPTSIDLEAAPLGSGHLFAETAAVTSGWDAGTYAVSVRAVSGEDVHEVEAGQLTIAADLVSVDAGFEARGHAQRVLASIEAVIEGRATKDQESYAINGRSLVRTSIADLMLLRDRYKREIARESPNGKRRRLTGRQVKVRFGR</sequence>
<dbReference type="AlphaFoldDB" id="A0AAX3AD37"/>
<proteinExistence type="predicted"/>
<dbReference type="EMBL" id="CP084959">
    <property type="protein sequence ID" value="UOA24077.1"/>
    <property type="molecule type" value="Genomic_DNA"/>
</dbReference>
<keyword evidence="2" id="KW-1185">Reference proteome</keyword>
<organism evidence="1 2">
    <name type="scientific">Sulfitobacter pontiacus</name>
    <dbReference type="NCBI Taxonomy" id="60137"/>
    <lineage>
        <taxon>Bacteria</taxon>
        <taxon>Pseudomonadati</taxon>
        <taxon>Pseudomonadota</taxon>
        <taxon>Alphaproteobacteria</taxon>
        <taxon>Rhodobacterales</taxon>
        <taxon>Roseobacteraceae</taxon>
        <taxon>Sulfitobacter</taxon>
    </lineage>
</organism>
<protein>
    <submittedName>
        <fullName evidence="1">Uncharacterized protein</fullName>
    </submittedName>
</protein>
<dbReference type="Proteomes" id="UP000830781">
    <property type="component" value="Chromosome"/>
</dbReference>